<proteinExistence type="predicted"/>
<organism evidence="2 3">
    <name type="scientific">Puccinia graminis f. sp. tritici</name>
    <dbReference type="NCBI Taxonomy" id="56615"/>
    <lineage>
        <taxon>Eukaryota</taxon>
        <taxon>Fungi</taxon>
        <taxon>Dikarya</taxon>
        <taxon>Basidiomycota</taxon>
        <taxon>Pucciniomycotina</taxon>
        <taxon>Pucciniomycetes</taxon>
        <taxon>Pucciniales</taxon>
        <taxon>Pucciniaceae</taxon>
        <taxon>Puccinia</taxon>
    </lineage>
</organism>
<name>A0A5B0MQD9_PUCGR</name>
<evidence type="ECO:0000256" key="1">
    <source>
        <dbReference type="SAM" id="MobiDB-lite"/>
    </source>
</evidence>
<feature type="compositionally biased region" description="Polar residues" evidence="1">
    <location>
        <begin position="79"/>
        <end position="95"/>
    </location>
</feature>
<accession>A0A5B0MQD9</accession>
<protein>
    <submittedName>
        <fullName evidence="2">Uncharacterized protein</fullName>
    </submittedName>
</protein>
<dbReference type="Proteomes" id="UP000324748">
    <property type="component" value="Unassembled WGS sequence"/>
</dbReference>
<feature type="region of interest" description="Disordered" evidence="1">
    <location>
        <begin position="79"/>
        <end position="104"/>
    </location>
</feature>
<evidence type="ECO:0000313" key="2">
    <source>
        <dbReference type="EMBL" id="KAA1079131.1"/>
    </source>
</evidence>
<comment type="caution">
    <text evidence="2">The sequence shown here is derived from an EMBL/GenBank/DDBJ whole genome shotgun (WGS) entry which is preliminary data.</text>
</comment>
<sequence length="104" mass="11548">MLTPSCPPQTISSSQIPITHSFTIEFGSNELDPKHLMQSIINSIEQHLDQNSANPLDSSCLEGLSDQLLDPLGFQAINRTRPSNHRNTSQAQHYFQQPLPLNPA</sequence>
<dbReference type="EMBL" id="VSWC01000132">
    <property type="protein sequence ID" value="KAA1079131.1"/>
    <property type="molecule type" value="Genomic_DNA"/>
</dbReference>
<keyword evidence="3" id="KW-1185">Reference proteome</keyword>
<reference evidence="2 3" key="1">
    <citation type="submission" date="2019-05" db="EMBL/GenBank/DDBJ databases">
        <title>Emergence of the Ug99 lineage of the wheat stem rust pathogen through somatic hybridization.</title>
        <authorList>
            <person name="Li F."/>
            <person name="Upadhyaya N.M."/>
            <person name="Sperschneider J."/>
            <person name="Matny O."/>
            <person name="Nguyen-Phuc H."/>
            <person name="Mago R."/>
            <person name="Raley C."/>
            <person name="Miller M.E."/>
            <person name="Silverstein K.A.T."/>
            <person name="Henningsen E."/>
            <person name="Hirsch C.D."/>
            <person name="Visser B."/>
            <person name="Pretorius Z.A."/>
            <person name="Steffenson B.J."/>
            <person name="Schwessinger B."/>
            <person name="Dodds P.N."/>
            <person name="Figueroa M."/>
        </authorList>
    </citation>
    <scope>NUCLEOTIDE SEQUENCE [LARGE SCALE GENOMIC DNA]</scope>
    <source>
        <strain evidence="2">21-0</strain>
    </source>
</reference>
<dbReference type="AlphaFoldDB" id="A0A5B0MQD9"/>
<evidence type="ECO:0000313" key="3">
    <source>
        <dbReference type="Proteomes" id="UP000324748"/>
    </source>
</evidence>
<gene>
    <name evidence="2" type="ORF">PGT21_000646</name>
</gene>